<name>A0ABT6UJ05_9GAMM</name>
<dbReference type="RefSeq" id="WP_282679802.1">
    <property type="nucleotide sequence ID" value="NZ_CP106875.1"/>
</dbReference>
<keyword evidence="2" id="KW-1185">Reference proteome</keyword>
<gene>
    <name evidence="1" type="ORF">ODY93_16910</name>
</gene>
<dbReference type="Proteomes" id="UP001159075">
    <property type="component" value="Unassembled WGS sequence"/>
</dbReference>
<comment type="caution">
    <text evidence="1">The sequence shown here is derived from an EMBL/GenBank/DDBJ whole genome shotgun (WGS) entry which is preliminary data.</text>
</comment>
<protein>
    <submittedName>
        <fullName evidence="1">Uncharacterized protein</fullName>
    </submittedName>
</protein>
<proteinExistence type="predicted"/>
<accession>A0ABT6UJ05</accession>
<evidence type="ECO:0000313" key="1">
    <source>
        <dbReference type="EMBL" id="MDI5833264.1"/>
    </source>
</evidence>
<evidence type="ECO:0000313" key="2">
    <source>
        <dbReference type="Proteomes" id="UP001159075"/>
    </source>
</evidence>
<reference evidence="1 2" key="1">
    <citation type="submission" date="2022-09" db="EMBL/GenBank/DDBJ databases">
        <title>The outer-membrane cytochrome OmcA is essential for infection of Shewanella oneidensis by a zebrafish-associated bacteriophage.</title>
        <authorList>
            <person name="Grenfell A.W."/>
            <person name="Intile P."/>
            <person name="Mcfarlane J."/>
            <person name="Leung D."/>
            <person name="Abdalla K."/>
            <person name="Wold M."/>
            <person name="Kees E."/>
            <person name="Gralnick J."/>
        </authorList>
    </citation>
    <scope>NUCLEOTIDE SEQUENCE [LARGE SCALE GENOMIC DNA]</scope>
    <source>
        <strain evidence="1 2">NF-5</strain>
    </source>
</reference>
<organism evidence="1 2">
    <name type="scientific">Shewanella xiamenensis</name>
    <dbReference type="NCBI Taxonomy" id="332186"/>
    <lineage>
        <taxon>Bacteria</taxon>
        <taxon>Pseudomonadati</taxon>
        <taxon>Pseudomonadota</taxon>
        <taxon>Gammaproteobacteria</taxon>
        <taxon>Alteromonadales</taxon>
        <taxon>Shewanellaceae</taxon>
        <taxon>Shewanella</taxon>
    </lineage>
</organism>
<dbReference type="EMBL" id="JAOTLW010000020">
    <property type="protein sequence ID" value="MDI5833264.1"/>
    <property type="molecule type" value="Genomic_DNA"/>
</dbReference>
<sequence>MTVPLWEAQRNLHKEGEQAIRFSVHKYNPYNNGRKTTLEEAVRSLAFQSRFAGTHSFVDSETKEPMHLQIDIASKTDVPMLGLFLSVYISDGKEKYLSQFIVSESSSHYFFLDFSLAAAKAKSIEV</sequence>